<gene>
    <name evidence="3" type="ORF">UO65_1222</name>
</gene>
<keyword evidence="1" id="KW-0812">Transmembrane</keyword>
<feature type="transmembrane region" description="Helical" evidence="1">
    <location>
        <begin position="12"/>
        <end position="32"/>
    </location>
</feature>
<sequence length="262" mass="27118">MDHVHHFSAGPFTPTVAYVLSVVGCSLGLLSMQRARNHRGWQKVSWLVLGAVSIGGTGIWVMHFVAMLGFAVDGTDIRYDLVRTLVSMVVAAGIVLLGLAAVSYREVGRVRLVGAGTITGLGVASMHYVGISAMHLRGTVTYNGWLVALSLLIAVAAATAALWAALNIRGVPATAGAALVMGLAVSGMHYVGMAAMSVEVDPTTPASLPGVGSYAFFAPLAMIIGLVTAASLLTVAISSSEQEIEEELWVQSQLTGLAGTRG</sequence>
<organism evidence="3 4">
    <name type="scientific">Actinokineospora spheciospongiae</name>
    <dbReference type="NCBI Taxonomy" id="909613"/>
    <lineage>
        <taxon>Bacteria</taxon>
        <taxon>Bacillati</taxon>
        <taxon>Actinomycetota</taxon>
        <taxon>Actinomycetes</taxon>
        <taxon>Pseudonocardiales</taxon>
        <taxon>Pseudonocardiaceae</taxon>
        <taxon>Actinokineospora</taxon>
    </lineage>
</organism>
<dbReference type="STRING" id="909613.UO65_1222"/>
<comment type="caution">
    <text evidence="3">The sequence shown here is derived from an EMBL/GenBank/DDBJ whole genome shotgun (WGS) entry which is preliminary data.</text>
</comment>
<proteinExistence type="predicted"/>
<keyword evidence="1" id="KW-0472">Membrane</keyword>
<feature type="transmembrane region" description="Helical" evidence="1">
    <location>
        <begin position="84"/>
        <end position="103"/>
    </location>
</feature>
<dbReference type="AlphaFoldDB" id="W7IRA8"/>
<feature type="transmembrane region" description="Helical" evidence="1">
    <location>
        <begin position="44"/>
        <end position="72"/>
    </location>
</feature>
<dbReference type="RefSeq" id="WP_035279507.1">
    <property type="nucleotide sequence ID" value="NZ_AYXG01000043.1"/>
</dbReference>
<feature type="transmembrane region" description="Helical" evidence="1">
    <location>
        <begin position="110"/>
        <end position="130"/>
    </location>
</feature>
<dbReference type="eggNOG" id="COG3300">
    <property type="taxonomic scope" value="Bacteria"/>
</dbReference>
<evidence type="ECO:0000256" key="1">
    <source>
        <dbReference type="PROSITE-ProRule" id="PRU00244"/>
    </source>
</evidence>
<dbReference type="PATRIC" id="fig|909613.9.peg.1240"/>
<dbReference type="Proteomes" id="UP000019277">
    <property type="component" value="Unassembled WGS sequence"/>
</dbReference>
<name>W7IRA8_9PSEU</name>
<dbReference type="OrthoDB" id="3763366at2"/>
<keyword evidence="1" id="KW-1133">Transmembrane helix</keyword>
<evidence type="ECO:0000313" key="4">
    <source>
        <dbReference type="Proteomes" id="UP000019277"/>
    </source>
</evidence>
<keyword evidence="4" id="KW-1185">Reference proteome</keyword>
<dbReference type="EMBL" id="AYXG01000043">
    <property type="protein sequence ID" value="EWC63545.1"/>
    <property type="molecule type" value="Genomic_DNA"/>
</dbReference>
<dbReference type="InterPro" id="IPR005330">
    <property type="entry name" value="MHYT_dom"/>
</dbReference>
<feature type="transmembrane region" description="Helical" evidence="1">
    <location>
        <begin position="142"/>
        <end position="166"/>
    </location>
</feature>
<feature type="transmembrane region" description="Helical" evidence="1">
    <location>
        <begin position="216"/>
        <end position="237"/>
    </location>
</feature>
<protein>
    <submittedName>
        <fullName evidence="3">Diguanylate cyclase/phosphodiesterase (GGDEF &amp; EAL domain) with PAS/PAC sensor(S)</fullName>
    </submittedName>
</protein>
<dbReference type="GO" id="GO:0016020">
    <property type="term" value="C:membrane"/>
    <property type="evidence" value="ECO:0007669"/>
    <property type="project" value="UniProtKB-UniRule"/>
</dbReference>
<evidence type="ECO:0000259" key="2">
    <source>
        <dbReference type="PROSITE" id="PS50924"/>
    </source>
</evidence>
<feature type="transmembrane region" description="Helical" evidence="1">
    <location>
        <begin position="173"/>
        <end position="196"/>
    </location>
</feature>
<accession>W7IRA8</accession>
<dbReference type="PANTHER" id="PTHR35152">
    <property type="entry name" value="DOMAIN SIGNALLING PROTEIN, PUTATIVE (AFU_ORTHOLOGUE AFUA_5G11310)-RELATED"/>
    <property type="match status" value="1"/>
</dbReference>
<dbReference type="PANTHER" id="PTHR35152:SF1">
    <property type="entry name" value="DOMAIN SIGNALLING PROTEIN, PUTATIVE (AFU_ORTHOLOGUE AFUA_5G11310)-RELATED"/>
    <property type="match status" value="1"/>
</dbReference>
<feature type="domain" description="MHYT" evidence="2">
    <location>
        <begin position="9"/>
        <end position="199"/>
    </location>
</feature>
<dbReference type="PROSITE" id="PS50924">
    <property type="entry name" value="MHYT"/>
    <property type="match status" value="1"/>
</dbReference>
<evidence type="ECO:0000313" key="3">
    <source>
        <dbReference type="EMBL" id="EWC63545.1"/>
    </source>
</evidence>
<dbReference type="Pfam" id="PF03707">
    <property type="entry name" value="MHYT"/>
    <property type="match status" value="2"/>
</dbReference>
<reference evidence="3 4" key="1">
    <citation type="journal article" date="2014" name="Genome Announc.">
        <title>Draft Genome Sequence of the Antitrypanosomally Active Sponge-Associated Bacterium Actinokineospora sp. Strain EG49.</title>
        <authorList>
            <person name="Harjes J."/>
            <person name="Ryu T."/>
            <person name="Abdelmohsen U.R."/>
            <person name="Moitinho-Silva L."/>
            <person name="Horn H."/>
            <person name="Ravasi T."/>
            <person name="Hentschel U."/>
        </authorList>
    </citation>
    <scope>NUCLEOTIDE SEQUENCE [LARGE SCALE GENOMIC DNA]</scope>
    <source>
        <strain evidence="3 4">EG49</strain>
    </source>
</reference>